<feature type="transmembrane region" description="Helical" evidence="8">
    <location>
        <begin position="192"/>
        <end position="213"/>
    </location>
</feature>
<evidence type="ECO:0000256" key="7">
    <source>
        <dbReference type="ARBA" id="ARBA00023157"/>
    </source>
</evidence>
<keyword evidence="6 8" id="KW-0472">Membrane</keyword>
<protein>
    <submittedName>
        <fullName evidence="11">Kazal-like domain-containing protein</fullName>
    </submittedName>
</protein>
<dbReference type="GO" id="GO:0015347">
    <property type="term" value="F:sodium-independent organic anion transmembrane transporter activity"/>
    <property type="evidence" value="ECO:0007669"/>
    <property type="project" value="TreeGrafter"/>
</dbReference>
<dbReference type="PANTHER" id="PTHR11388">
    <property type="entry name" value="ORGANIC ANION TRANSPORTER"/>
    <property type="match status" value="1"/>
</dbReference>
<name>A0A914PV89_9BILA</name>
<accession>A0A914PV89</accession>
<dbReference type="SUPFAM" id="SSF103473">
    <property type="entry name" value="MFS general substrate transporter"/>
    <property type="match status" value="1"/>
</dbReference>
<evidence type="ECO:0000256" key="8">
    <source>
        <dbReference type="SAM" id="Phobius"/>
    </source>
</evidence>
<dbReference type="InterPro" id="IPR004156">
    <property type="entry name" value="OATP"/>
</dbReference>
<evidence type="ECO:0000256" key="4">
    <source>
        <dbReference type="ARBA" id="ARBA00022692"/>
    </source>
</evidence>
<keyword evidence="10" id="KW-1185">Reference proteome</keyword>
<keyword evidence="3" id="KW-1003">Cell membrane</keyword>
<dbReference type="Proteomes" id="UP000887578">
    <property type="component" value="Unplaced"/>
</dbReference>
<evidence type="ECO:0000256" key="2">
    <source>
        <dbReference type="ARBA" id="ARBA00009657"/>
    </source>
</evidence>
<sequence>MLGGAAIRQMNLQVGGMLKMILVCHVIALVLITSFLIQCPPRNFVGINVAYDNTTAESFTGLKSRCNADCDCKAEWNPVCDHETGNTYYSACFAGCKTRISNPNGDEWTDCECASDSRDEFLSIFSTPLPTMANGSSNIVNGFCTRECGWPMWIFLVLLFFSVVASFASGIPSQQIMLRVIPFQQRTLGIGVHWTFLRLLGFIPGGVLFGLMIDTTCLKWKESKCGSKQSCLVYDPELLSWTIMGVAVVCKLVSILATIIGYMTYRPNDLDSAMSVQTTDSRGPLSLTVNDDRQPAEIARQGLKKGPTNHRTIAFKPRIENHITDDASDEMTAGSPTRL</sequence>
<feature type="domain" description="Kazal-like" evidence="9">
    <location>
        <begin position="60"/>
        <end position="109"/>
    </location>
</feature>
<feature type="transmembrane region" description="Helical" evidence="8">
    <location>
        <begin position="150"/>
        <end position="171"/>
    </location>
</feature>
<feature type="transmembrane region" description="Helical" evidence="8">
    <location>
        <begin position="238"/>
        <end position="265"/>
    </location>
</feature>
<proteinExistence type="inferred from homology"/>
<keyword evidence="4 8" id="KW-0812">Transmembrane</keyword>
<dbReference type="SUPFAM" id="SSF100895">
    <property type="entry name" value="Kazal-type serine protease inhibitors"/>
    <property type="match status" value="1"/>
</dbReference>
<comment type="similarity">
    <text evidence="2">Belongs to the organo anion transporter (TC 2.A.60) family.</text>
</comment>
<dbReference type="GO" id="GO:0043252">
    <property type="term" value="P:sodium-independent organic anion transport"/>
    <property type="evidence" value="ECO:0007669"/>
    <property type="project" value="TreeGrafter"/>
</dbReference>
<evidence type="ECO:0000313" key="11">
    <source>
        <dbReference type="WBParaSite" id="PDA_v2.g20219.t1"/>
    </source>
</evidence>
<keyword evidence="5 8" id="KW-1133">Transmembrane helix</keyword>
<comment type="subcellular location">
    <subcellularLocation>
        <location evidence="1">Cell membrane</location>
        <topology evidence="1">Multi-pass membrane protein</topology>
    </subcellularLocation>
</comment>
<dbReference type="Pfam" id="PF03137">
    <property type="entry name" value="OATP"/>
    <property type="match status" value="1"/>
</dbReference>
<evidence type="ECO:0000256" key="1">
    <source>
        <dbReference type="ARBA" id="ARBA00004651"/>
    </source>
</evidence>
<organism evidence="10 11">
    <name type="scientific">Panagrolaimus davidi</name>
    <dbReference type="NCBI Taxonomy" id="227884"/>
    <lineage>
        <taxon>Eukaryota</taxon>
        <taxon>Metazoa</taxon>
        <taxon>Ecdysozoa</taxon>
        <taxon>Nematoda</taxon>
        <taxon>Chromadorea</taxon>
        <taxon>Rhabditida</taxon>
        <taxon>Tylenchina</taxon>
        <taxon>Panagrolaimomorpha</taxon>
        <taxon>Panagrolaimoidea</taxon>
        <taxon>Panagrolaimidae</taxon>
        <taxon>Panagrolaimus</taxon>
    </lineage>
</organism>
<evidence type="ECO:0000259" key="9">
    <source>
        <dbReference type="PROSITE" id="PS51465"/>
    </source>
</evidence>
<dbReference type="PROSITE" id="PS51465">
    <property type="entry name" value="KAZAL_2"/>
    <property type="match status" value="1"/>
</dbReference>
<evidence type="ECO:0000256" key="3">
    <source>
        <dbReference type="ARBA" id="ARBA00022475"/>
    </source>
</evidence>
<dbReference type="AlphaFoldDB" id="A0A914PV89"/>
<evidence type="ECO:0000256" key="6">
    <source>
        <dbReference type="ARBA" id="ARBA00023136"/>
    </source>
</evidence>
<reference evidence="11" key="1">
    <citation type="submission" date="2022-11" db="UniProtKB">
        <authorList>
            <consortium name="WormBaseParasite"/>
        </authorList>
    </citation>
    <scope>IDENTIFICATION</scope>
</reference>
<dbReference type="GO" id="GO:0016323">
    <property type="term" value="C:basolateral plasma membrane"/>
    <property type="evidence" value="ECO:0007669"/>
    <property type="project" value="TreeGrafter"/>
</dbReference>
<dbReference type="InterPro" id="IPR036058">
    <property type="entry name" value="Kazal_dom_sf"/>
</dbReference>
<dbReference type="InterPro" id="IPR036259">
    <property type="entry name" value="MFS_trans_sf"/>
</dbReference>
<dbReference type="PANTHER" id="PTHR11388:SF100">
    <property type="entry name" value="SOLUTE CARRIER ORGANIC ANION TRANSPORTER FAMILY MEMBER 4A1"/>
    <property type="match status" value="1"/>
</dbReference>
<dbReference type="InterPro" id="IPR002350">
    <property type="entry name" value="Kazal_dom"/>
</dbReference>
<dbReference type="WBParaSite" id="PDA_v2.g20219.t1">
    <property type="protein sequence ID" value="PDA_v2.g20219.t1"/>
    <property type="gene ID" value="PDA_v2.g20219"/>
</dbReference>
<keyword evidence="7" id="KW-1015">Disulfide bond</keyword>
<evidence type="ECO:0000313" key="10">
    <source>
        <dbReference type="Proteomes" id="UP000887578"/>
    </source>
</evidence>
<feature type="transmembrane region" description="Helical" evidence="8">
    <location>
        <begin position="20"/>
        <end position="37"/>
    </location>
</feature>
<evidence type="ECO:0000256" key="5">
    <source>
        <dbReference type="ARBA" id="ARBA00022989"/>
    </source>
</evidence>